<name>A0ACA9LN95_9GLOM</name>
<proteinExistence type="predicted"/>
<organism evidence="1 2">
    <name type="scientific">Scutellospora calospora</name>
    <dbReference type="NCBI Taxonomy" id="85575"/>
    <lineage>
        <taxon>Eukaryota</taxon>
        <taxon>Fungi</taxon>
        <taxon>Fungi incertae sedis</taxon>
        <taxon>Mucoromycota</taxon>
        <taxon>Glomeromycotina</taxon>
        <taxon>Glomeromycetes</taxon>
        <taxon>Diversisporales</taxon>
        <taxon>Gigasporaceae</taxon>
        <taxon>Scutellospora</taxon>
    </lineage>
</organism>
<sequence>SETYANLVKYLQKLKELENITRQGVQKIKAQARYYLVRDGVLYRQNKQNLKKLLRVLRREQVKLILQALHEDPVTSYLGMNQTGSLQSLDLFSYEVMFNL</sequence>
<protein>
    <submittedName>
        <fullName evidence="1">2537_t:CDS:1</fullName>
    </submittedName>
</protein>
<evidence type="ECO:0000313" key="2">
    <source>
        <dbReference type="Proteomes" id="UP000789860"/>
    </source>
</evidence>
<keyword evidence="2" id="KW-1185">Reference proteome</keyword>
<reference evidence="1" key="1">
    <citation type="submission" date="2021-06" db="EMBL/GenBank/DDBJ databases">
        <authorList>
            <person name="Kallberg Y."/>
            <person name="Tangrot J."/>
            <person name="Rosling A."/>
        </authorList>
    </citation>
    <scope>NUCLEOTIDE SEQUENCE</scope>
    <source>
        <strain evidence="1">AU212A</strain>
    </source>
</reference>
<dbReference type="EMBL" id="CAJVPM010006996">
    <property type="protein sequence ID" value="CAG8540862.1"/>
    <property type="molecule type" value="Genomic_DNA"/>
</dbReference>
<feature type="non-terminal residue" evidence="1">
    <location>
        <position position="1"/>
    </location>
</feature>
<accession>A0ACA9LN95</accession>
<gene>
    <name evidence="1" type="ORF">SCALOS_LOCUS4837</name>
</gene>
<comment type="caution">
    <text evidence="1">The sequence shown here is derived from an EMBL/GenBank/DDBJ whole genome shotgun (WGS) entry which is preliminary data.</text>
</comment>
<evidence type="ECO:0000313" key="1">
    <source>
        <dbReference type="EMBL" id="CAG8540862.1"/>
    </source>
</evidence>
<dbReference type="Proteomes" id="UP000789860">
    <property type="component" value="Unassembled WGS sequence"/>
</dbReference>